<organism evidence="1 2">
    <name type="scientific">[Pasteurella] mairii</name>
    <dbReference type="NCBI Taxonomy" id="757"/>
    <lineage>
        <taxon>Bacteria</taxon>
        <taxon>Pseudomonadati</taxon>
        <taxon>Pseudomonadota</taxon>
        <taxon>Gammaproteobacteria</taxon>
        <taxon>Pasteurellales</taxon>
        <taxon>Pasteurellaceae</taxon>
    </lineage>
</organism>
<dbReference type="Proteomes" id="UP000254280">
    <property type="component" value="Unassembled WGS sequence"/>
</dbReference>
<reference evidence="1 2" key="1">
    <citation type="submission" date="2018-06" db="EMBL/GenBank/DDBJ databases">
        <authorList>
            <consortium name="Pathogen Informatics"/>
            <person name="Doyle S."/>
        </authorList>
    </citation>
    <scope>NUCLEOTIDE SEQUENCE [LARGE SCALE GENOMIC DNA]</scope>
    <source>
        <strain evidence="1 2">NCTC10699</strain>
    </source>
</reference>
<accession>A0A379B745</accession>
<dbReference type="AlphaFoldDB" id="A0A379B745"/>
<name>A0A379B745_9PAST</name>
<sequence>MSDEEILDRLKTLLQEKGKLSGLIIDESENCPSSSVYSRRFGSLVKTYSLINYEPERDYHYIEINRLLRQQHKNVVQDTVDKIIKLGGSVTTDSKTEDLIRINNEFNASIVLSRCRPTSTGSKRWLIRFDTKLNPDLTIAIRLNDTASEIFDYYLLPMNMQLNEKLRLAENNPAELKIYRHSNLDRFFIMVERMLVKDFIYAKRNYSSYTNQ</sequence>
<proteinExistence type="predicted"/>
<evidence type="ECO:0000313" key="1">
    <source>
        <dbReference type="EMBL" id="SUB34058.1"/>
    </source>
</evidence>
<dbReference type="EMBL" id="UGSS01000002">
    <property type="protein sequence ID" value="SUB34058.1"/>
    <property type="molecule type" value="Genomic_DNA"/>
</dbReference>
<gene>
    <name evidence="1" type="ORF">NCTC10699_01709</name>
</gene>
<keyword evidence="2" id="KW-1185">Reference proteome</keyword>
<protein>
    <submittedName>
        <fullName evidence="1">Uncharacterized protein</fullName>
    </submittedName>
</protein>
<evidence type="ECO:0000313" key="2">
    <source>
        <dbReference type="Proteomes" id="UP000254280"/>
    </source>
</evidence>